<evidence type="ECO:0000313" key="2">
    <source>
        <dbReference type="EMBL" id="CAI8028728.1"/>
    </source>
</evidence>
<evidence type="ECO:0008006" key="4">
    <source>
        <dbReference type="Google" id="ProtNLM"/>
    </source>
</evidence>
<dbReference type="Proteomes" id="UP001174909">
    <property type="component" value="Unassembled WGS sequence"/>
</dbReference>
<gene>
    <name evidence="2" type="ORF">GBAR_LOCUS16336</name>
</gene>
<reference evidence="2" key="1">
    <citation type="submission" date="2023-03" db="EMBL/GenBank/DDBJ databases">
        <authorList>
            <person name="Steffen K."/>
            <person name="Cardenas P."/>
        </authorList>
    </citation>
    <scope>NUCLEOTIDE SEQUENCE</scope>
</reference>
<proteinExistence type="predicted"/>
<sequence length="219" mass="24285">MNMSSFRKYGRYSMNLAMEQERLQGWLSVANVVDSDCVDQLEWHRRYCVLEKDERTLYFYNDTESVPLTGRRSPVKFTLSGGDDAQDGQCLSTKTTLSLLDPNYIAASSGNSSNFQRGTRQSRSLRDKVRSSLHKSVKKGSLAVRGEDRSAGGSVRVSRSKSFGKNDHMINSQSNPAGMKLGSSMENLILGGRTDVGGMGHFLGQHGTHVSTYIYTHIS</sequence>
<organism evidence="2 3">
    <name type="scientific">Geodia barretti</name>
    <name type="common">Barrett's horny sponge</name>
    <dbReference type="NCBI Taxonomy" id="519541"/>
    <lineage>
        <taxon>Eukaryota</taxon>
        <taxon>Metazoa</taxon>
        <taxon>Porifera</taxon>
        <taxon>Demospongiae</taxon>
        <taxon>Heteroscleromorpha</taxon>
        <taxon>Tetractinellida</taxon>
        <taxon>Astrophorina</taxon>
        <taxon>Geodiidae</taxon>
        <taxon>Geodia</taxon>
    </lineage>
</organism>
<evidence type="ECO:0000256" key="1">
    <source>
        <dbReference type="SAM" id="MobiDB-lite"/>
    </source>
</evidence>
<dbReference type="SUPFAM" id="SSF50729">
    <property type="entry name" value="PH domain-like"/>
    <property type="match status" value="1"/>
</dbReference>
<dbReference type="AlphaFoldDB" id="A0AA35SGH1"/>
<feature type="compositionally biased region" description="Polar residues" evidence="1">
    <location>
        <begin position="110"/>
        <end position="122"/>
    </location>
</feature>
<feature type="compositionally biased region" description="Low complexity" evidence="1">
    <location>
        <begin position="151"/>
        <end position="163"/>
    </location>
</feature>
<keyword evidence="3" id="KW-1185">Reference proteome</keyword>
<dbReference type="EMBL" id="CASHTH010002356">
    <property type="protein sequence ID" value="CAI8028728.1"/>
    <property type="molecule type" value="Genomic_DNA"/>
</dbReference>
<name>A0AA35SGH1_GEOBA</name>
<evidence type="ECO:0000313" key="3">
    <source>
        <dbReference type="Proteomes" id="UP001174909"/>
    </source>
</evidence>
<accession>A0AA35SGH1</accession>
<comment type="caution">
    <text evidence="2">The sequence shown here is derived from an EMBL/GenBank/DDBJ whole genome shotgun (WGS) entry which is preliminary data.</text>
</comment>
<feature type="region of interest" description="Disordered" evidence="1">
    <location>
        <begin position="110"/>
        <end position="180"/>
    </location>
</feature>
<protein>
    <recommendedName>
        <fullName evidence="4">PH domain-containing protein</fullName>
    </recommendedName>
</protein>